<comment type="subcellular location">
    <subcellularLocation>
        <location evidence="1">Nucleus</location>
    </subcellularLocation>
</comment>
<evidence type="ECO:0000313" key="6">
    <source>
        <dbReference type="Proteomes" id="UP000193218"/>
    </source>
</evidence>
<dbReference type="OrthoDB" id="2576231at2759"/>
<dbReference type="InterPro" id="IPR046347">
    <property type="entry name" value="bZIP_sf"/>
</dbReference>
<dbReference type="AlphaFoldDB" id="A0A1Y1UFP2"/>
<dbReference type="PANTHER" id="PTHR40621:SF6">
    <property type="entry name" value="AP-1-LIKE TRANSCRIPTION FACTOR YAP1-RELATED"/>
    <property type="match status" value="1"/>
</dbReference>
<feature type="compositionally biased region" description="Polar residues" evidence="3">
    <location>
        <begin position="26"/>
        <end position="41"/>
    </location>
</feature>
<feature type="region of interest" description="Disordered" evidence="3">
    <location>
        <begin position="95"/>
        <end position="247"/>
    </location>
</feature>
<evidence type="ECO:0000256" key="3">
    <source>
        <dbReference type="SAM" id="MobiDB-lite"/>
    </source>
</evidence>
<organism evidence="5 6">
    <name type="scientific">Kockovaella imperatae</name>
    <dbReference type="NCBI Taxonomy" id="4999"/>
    <lineage>
        <taxon>Eukaryota</taxon>
        <taxon>Fungi</taxon>
        <taxon>Dikarya</taxon>
        <taxon>Basidiomycota</taxon>
        <taxon>Agaricomycotina</taxon>
        <taxon>Tremellomycetes</taxon>
        <taxon>Tremellales</taxon>
        <taxon>Cuniculitremaceae</taxon>
        <taxon>Kockovaella</taxon>
    </lineage>
</organism>
<comment type="caution">
    <text evidence="5">The sequence shown here is derived from an EMBL/GenBank/DDBJ whole genome shotgun (WGS) entry which is preliminary data.</text>
</comment>
<gene>
    <name evidence="5" type="ORF">BD324DRAFT_627336</name>
</gene>
<feature type="compositionally biased region" description="Basic and acidic residues" evidence="3">
    <location>
        <begin position="220"/>
        <end position="233"/>
    </location>
</feature>
<feature type="compositionally biased region" description="Basic and acidic residues" evidence="3">
    <location>
        <begin position="156"/>
        <end position="172"/>
    </location>
</feature>
<evidence type="ECO:0000256" key="1">
    <source>
        <dbReference type="ARBA" id="ARBA00004123"/>
    </source>
</evidence>
<reference evidence="5 6" key="1">
    <citation type="submission" date="2017-03" db="EMBL/GenBank/DDBJ databases">
        <title>Widespread Adenine N6-methylation of Active Genes in Fungi.</title>
        <authorList>
            <consortium name="DOE Joint Genome Institute"/>
            <person name="Mondo S.J."/>
            <person name="Dannebaum R.O."/>
            <person name="Kuo R.C."/>
            <person name="Louie K.B."/>
            <person name="Bewick A.J."/>
            <person name="Labutti K."/>
            <person name="Haridas S."/>
            <person name="Kuo A."/>
            <person name="Salamov A."/>
            <person name="Ahrendt S.R."/>
            <person name="Lau R."/>
            <person name="Bowen B.P."/>
            <person name="Lipzen A."/>
            <person name="Sullivan W."/>
            <person name="Andreopoulos W.B."/>
            <person name="Clum A."/>
            <person name="Lindquist E."/>
            <person name="Daum C."/>
            <person name="Northen T.R."/>
            <person name="Ramamoorthy G."/>
            <person name="Schmitz R.J."/>
            <person name="Gryganskyi A."/>
            <person name="Culley D."/>
            <person name="Magnuson J."/>
            <person name="James T.Y."/>
            <person name="O'Malley M.A."/>
            <person name="Stajich J.E."/>
            <person name="Spatafora J.W."/>
            <person name="Visel A."/>
            <person name="Grigoriev I.V."/>
        </authorList>
    </citation>
    <scope>NUCLEOTIDE SEQUENCE [LARGE SCALE GENOMIC DNA]</scope>
    <source>
        <strain evidence="5 6">NRRL Y-17943</strain>
    </source>
</reference>
<dbReference type="GO" id="GO:0090575">
    <property type="term" value="C:RNA polymerase II transcription regulator complex"/>
    <property type="evidence" value="ECO:0007669"/>
    <property type="project" value="TreeGrafter"/>
</dbReference>
<name>A0A1Y1UFP2_9TREE</name>
<evidence type="ECO:0000259" key="4">
    <source>
        <dbReference type="PROSITE" id="PS00036"/>
    </source>
</evidence>
<evidence type="ECO:0000256" key="2">
    <source>
        <dbReference type="ARBA" id="ARBA00023242"/>
    </source>
</evidence>
<dbReference type="GO" id="GO:0001228">
    <property type="term" value="F:DNA-binding transcription activator activity, RNA polymerase II-specific"/>
    <property type="evidence" value="ECO:0007669"/>
    <property type="project" value="TreeGrafter"/>
</dbReference>
<dbReference type="GO" id="GO:0000976">
    <property type="term" value="F:transcription cis-regulatory region binding"/>
    <property type="evidence" value="ECO:0007669"/>
    <property type="project" value="InterPro"/>
</dbReference>
<keyword evidence="6" id="KW-1185">Reference proteome</keyword>
<dbReference type="RefSeq" id="XP_021870901.1">
    <property type="nucleotide sequence ID" value="XM_022015989.1"/>
</dbReference>
<dbReference type="EMBL" id="NBSH01000007">
    <property type="protein sequence ID" value="ORX36832.1"/>
    <property type="molecule type" value="Genomic_DNA"/>
</dbReference>
<keyword evidence="2" id="KW-0539">Nucleus</keyword>
<feature type="region of interest" description="Disordered" evidence="3">
    <location>
        <begin position="26"/>
        <end position="61"/>
    </location>
</feature>
<dbReference type="STRING" id="4999.A0A1Y1UFP2"/>
<evidence type="ECO:0000313" key="5">
    <source>
        <dbReference type="EMBL" id="ORX36832.1"/>
    </source>
</evidence>
<dbReference type="Proteomes" id="UP000193218">
    <property type="component" value="Unassembled WGS sequence"/>
</dbReference>
<protein>
    <recommendedName>
        <fullName evidence="4">BZIP domain-containing protein</fullName>
    </recommendedName>
</protein>
<dbReference type="Gene3D" id="1.20.5.170">
    <property type="match status" value="1"/>
</dbReference>
<accession>A0A1Y1UFP2</accession>
<sequence length="352" mass="38143">MRQKMVRGVFIQEYRLITRPVGLESLSSNRGKQSIGRSNGINPPIPQVIRPRSLSPPDTSVKIDPALAEIASQAPAENLPEIPAPSFWLPDHQGDYGALGEMGGKRKKLPHERAGWKEMDEAGPRKRGPRKKDASAPSGSAVPATSAGTTGEMDDGAGHLERDLMEAHRQNGGEEDGMYQTMGLYPTTGLGSYAATQPEGGQSGGEDGDLDEQGKKRKRAPSEAKEARAEQNRRAQQAFRRRREEKMKGLEAAAAALEPTQRRLQEVESKLIEAALSLEASKIQCQAYQSALRTVAQASGYSIITDEGTLAINSSMQTKAGLSDAKEIDAACATLARQSRELAKQNRIRRGF</sequence>
<dbReference type="InterPro" id="IPR050936">
    <property type="entry name" value="AP-1-like"/>
</dbReference>
<dbReference type="SUPFAM" id="SSF57959">
    <property type="entry name" value="Leucine zipper domain"/>
    <property type="match status" value="1"/>
</dbReference>
<dbReference type="InterPro" id="IPR004827">
    <property type="entry name" value="bZIP"/>
</dbReference>
<dbReference type="GeneID" id="33557798"/>
<dbReference type="InParanoid" id="A0A1Y1UFP2"/>
<dbReference type="PANTHER" id="PTHR40621">
    <property type="entry name" value="TRANSCRIPTION FACTOR KAPC-RELATED"/>
    <property type="match status" value="1"/>
</dbReference>
<dbReference type="PROSITE" id="PS00036">
    <property type="entry name" value="BZIP_BASIC"/>
    <property type="match status" value="1"/>
</dbReference>
<feature type="compositionally biased region" description="Basic and acidic residues" evidence="3">
    <location>
        <begin position="111"/>
        <end position="124"/>
    </location>
</feature>
<proteinExistence type="predicted"/>
<feature type="domain" description="BZIP" evidence="4">
    <location>
        <begin position="228"/>
        <end position="242"/>
    </location>
</feature>